<dbReference type="PANTHER" id="PTHR11048:SF5">
    <property type="entry name" value="DECAPRENYL-PHOSPHATE PHOSPHORIBOSYLTRANSFERASE"/>
    <property type="match status" value="1"/>
</dbReference>
<dbReference type="AlphaFoldDB" id="A0A6G7Y3U3"/>
<evidence type="ECO:0000256" key="4">
    <source>
        <dbReference type="ARBA" id="ARBA00023136"/>
    </source>
</evidence>
<keyword evidence="3 5" id="KW-1133">Transmembrane helix</keyword>
<evidence type="ECO:0000256" key="5">
    <source>
        <dbReference type="SAM" id="Phobius"/>
    </source>
</evidence>
<dbReference type="EC" id="2.4.2.45" evidence="6"/>
<comment type="subcellular location">
    <subcellularLocation>
        <location evidence="1">Membrane</location>
        <topology evidence="1">Multi-pass membrane protein</topology>
    </subcellularLocation>
</comment>
<dbReference type="NCBIfam" id="NF008978">
    <property type="entry name" value="PRK12324.1-4"/>
    <property type="match status" value="1"/>
</dbReference>
<keyword evidence="4 5" id="KW-0472">Membrane</keyword>
<dbReference type="InterPro" id="IPR044878">
    <property type="entry name" value="UbiA_sf"/>
</dbReference>
<proteinExistence type="predicted"/>
<dbReference type="GO" id="GO:0016765">
    <property type="term" value="F:transferase activity, transferring alkyl or aryl (other than methyl) groups"/>
    <property type="evidence" value="ECO:0007669"/>
    <property type="project" value="InterPro"/>
</dbReference>
<dbReference type="Pfam" id="PF01040">
    <property type="entry name" value="UbiA"/>
    <property type="match status" value="1"/>
</dbReference>
<evidence type="ECO:0000313" key="6">
    <source>
        <dbReference type="EMBL" id="QIK71346.1"/>
    </source>
</evidence>
<feature type="transmembrane region" description="Helical" evidence="5">
    <location>
        <begin position="142"/>
        <end position="160"/>
    </location>
</feature>
<accession>A0A6G7Y3U3</accession>
<feature type="transmembrane region" description="Helical" evidence="5">
    <location>
        <begin position="242"/>
        <end position="260"/>
    </location>
</feature>
<feature type="transmembrane region" description="Helical" evidence="5">
    <location>
        <begin position="50"/>
        <end position="70"/>
    </location>
</feature>
<keyword evidence="6" id="KW-0328">Glycosyltransferase</keyword>
<name>A0A6G7Y3U3_9ACTN</name>
<dbReference type="Gene3D" id="1.10.357.140">
    <property type="entry name" value="UbiA prenyltransferase"/>
    <property type="match status" value="1"/>
</dbReference>
<reference evidence="6 7" key="1">
    <citation type="submission" date="2020-03" db="EMBL/GenBank/DDBJ databases">
        <title>Propioniciclava sp. nov., isolated from Hydrophilus acuminatus.</title>
        <authorList>
            <person name="Hyun D.-W."/>
            <person name="Bae J.-W."/>
        </authorList>
    </citation>
    <scope>NUCLEOTIDE SEQUENCE [LARGE SCALE GENOMIC DNA]</scope>
    <source>
        <strain evidence="6 7">HDW11</strain>
    </source>
</reference>
<organism evidence="6 7">
    <name type="scientific">Propioniciclava coleopterorum</name>
    <dbReference type="NCBI Taxonomy" id="2714937"/>
    <lineage>
        <taxon>Bacteria</taxon>
        <taxon>Bacillati</taxon>
        <taxon>Actinomycetota</taxon>
        <taxon>Actinomycetes</taxon>
        <taxon>Propionibacteriales</taxon>
        <taxon>Propionibacteriaceae</taxon>
        <taxon>Propioniciclava</taxon>
    </lineage>
</organism>
<evidence type="ECO:0000313" key="7">
    <source>
        <dbReference type="Proteomes" id="UP000501058"/>
    </source>
</evidence>
<feature type="transmembrane region" description="Helical" evidence="5">
    <location>
        <begin position="280"/>
        <end position="297"/>
    </location>
</feature>
<evidence type="ECO:0000256" key="2">
    <source>
        <dbReference type="ARBA" id="ARBA00022692"/>
    </source>
</evidence>
<protein>
    <submittedName>
        <fullName evidence="6">Decaprenyl-phosphate phosphoribosyltransferase</fullName>
        <ecNumber evidence="6">2.4.2.45</ecNumber>
    </submittedName>
</protein>
<dbReference type="PANTHER" id="PTHR11048">
    <property type="entry name" value="PRENYLTRANSFERASES"/>
    <property type="match status" value="1"/>
</dbReference>
<evidence type="ECO:0000256" key="1">
    <source>
        <dbReference type="ARBA" id="ARBA00004141"/>
    </source>
</evidence>
<dbReference type="RefSeq" id="WP_166231694.1">
    <property type="nucleotide sequence ID" value="NZ_CP049865.1"/>
</dbReference>
<dbReference type="InterPro" id="IPR000537">
    <property type="entry name" value="UbiA_prenyltransferase"/>
</dbReference>
<keyword evidence="6" id="KW-0808">Transferase</keyword>
<evidence type="ECO:0000256" key="3">
    <source>
        <dbReference type="ARBA" id="ARBA00022989"/>
    </source>
</evidence>
<dbReference type="CDD" id="cd13963">
    <property type="entry name" value="PT_UbiA_2"/>
    <property type="match status" value="1"/>
</dbReference>
<dbReference type="KEGG" id="prv:G7070_02410"/>
<dbReference type="GO" id="GO:0009247">
    <property type="term" value="P:glycolipid biosynthetic process"/>
    <property type="evidence" value="ECO:0007669"/>
    <property type="project" value="TreeGrafter"/>
</dbReference>
<keyword evidence="2 5" id="KW-0812">Transmembrane</keyword>
<sequence length="298" mass="32572">MSEVPAVRSSRLPAPIRAMRPRQWVKNILVLAAPVAAGSLFQPTVLLNTLWAFVAFCLISASIYLINDVRDVEADRQHPKKRLRPIAAGELAPRTALILATVCLVAALALGFFVTPLLALTVAVYWILQVGYSVFLKNEPIIDLAMVAAGFLLRAVAGGVASGIELSQWFLLVASFGSLFMVAGKRYSEIVELGPDAGTRASLARYSDSYLRFVWTMACTAVIMSYSLWAFEQSGDIEWLGLPWHAFSIAPFTLALMRYAYVVDRGDAGEPEDVVLNDRVLQVLGVLWVIPVAIGVFL</sequence>
<feature type="transmembrane region" description="Helical" evidence="5">
    <location>
        <begin position="210"/>
        <end position="230"/>
    </location>
</feature>
<dbReference type="GO" id="GO:0016757">
    <property type="term" value="F:glycosyltransferase activity"/>
    <property type="evidence" value="ECO:0007669"/>
    <property type="project" value="UniProtKB-KW"/>
</dbReference>
<dbReference type="EMBL" id="CP049865">
    <property type="protein sequence ID" value="QIK71346.1"/>
    <property type="molecule type" value="Genomic_DNA"/>
</dbReference>
<keyword evidence="7" id="KW-1185">Reference proteome</keyword>
<dbReference type="GO" id="GO:0005886">
    <property type="term" value="C:plasma membrane"/>
    <property type="evidence" value="ECO:0007669"/>
    <property type="project" value="TreeGrafter"/>
</dbReference>
<gene>
    <name evidence="6" type="ORF">G7070_02410</name>
</gene>
<dbReference type="InterPro" id="IPR039653">
    <property type="entry name" value="Prenyltransferase"/>
</dbReference>
<dbReference type="Proteomes" id="UP000501058">
    <property type="component" value="Chromosome"/>
</dbReference>